<gene>
    <name evidence="1" type="ORF">CASFOL_041959</name>
</gene>
<name>A0ABD3BAJ1_9LAMI</name>
<reference evidence="2" key="1">
    <citation type="journal article" date="2024" name="IScience">
        <title>Strigolactones Initiate the Formation of Haustorium-like Structures in Castilleja.</title>
        <authorList>
            <person name="Buerger M."/>
            <person name="Peterson D."/>
            <person name="Chory J."/>
        </authorList>
    </citation>
    <scope>NUCLEOTIDE SEQUENCE [LARGE SCALE GENOMIC DNA]</scope>
</reference>
<dbReference type="EMBL" id="JAVIJP010000107">
    <property type="protein sequence ID" value="KAL3613885.1"/>
    <property type="molecule type" value="Genomic_DNA"/>
</dbReference>
<accession>A0ABD3BAJ1</accession>
<keyword evidence="2" id="KW-1185">Reference proteome</keyword>
<protein>
    <submittedName>
        <fullName evidence="1">Uncharacterized protein</fullName>
    </submittedName>
</protein>
<evidence type="ECO:0000313" key="2">
    <source>
        <dbReference type="Proteomes" id="UP001632038"/>
    </source>
</evidence>
<comment type="caution">
    <text evidence="1">The sequence shown here is derived from an EMBL/GenBank/DDBJ whole genome shotgun (WGS) entry which is preliminary data.</text>
</comment>
<proteinExistence type="predicted"/>
<dbReference type="AlphaFoldDB" id="A0ABD3BAJ1"/>
<sequence length="166" mass="18339">MTWMRVSQCDKGAVISLDQNHQIGISLKKKARLGDEARRAQGALKRQLCRLMLLLLAPSASGYMKAYLPGAPRAFDNTGRSEELGNDVDEELPAEELGNDVDEELPDFQSIFGKDIPLDCLPLLDFGDPDDGPCWICDGPHAESYCGYRYHCPLDLKGKKIKSVLG</sequence>
<dbReference type="Proteomes" id="UP001632038">
    <property type="component" value="Unassembled WGS sequence"/>
</dbReference>
<organism evidence="1 2">
    <name type="scientific">Castilleja foliolosa</name>
    <dbReference type="NCBI Taxonomy" id="1961234"/>
    <lineage>
        <taxon>Eukaryota</taxon>
        <taxon>Viridiplantae</taxon>
        <taxon>Streptophyta</taxon>
        <taxon>Embryophyta</taxon>
        <taxon>Tracheophyta</taxon>
        <taxon>Spermatophyta</taxon>
        <taxon>Magnoliopsida</taxon>
        <taxon>eudicotyledons</taxon>
        <taxon>Gunneridae</taxon>
        <taxon>Pentapetalae</taxon>
        <taxon>asterids</taxon>
        <taxon>lamiids</taxon>
        <taxon>Lamiales</taxon>
        <taxon>Orobanchaceae</taxon>
        <taxon>Pedicularideae</taxon>
        <taxon>Castillejinae</taxon>
        <taxon>Castilleja</taxon>
    </lineage>
</organism>
<evidence type="ECO:0000313" key="1">
    <source>
        <dbReference type="EMBL" id="KAL3613885.1"/>
    </source>
</evidence>